<sequence length="204" mass="21997">MTDGYTDLPYAQVRTAIAELATQLNCPEPDPEMLGQCAWHLHNRGLDGVGLVLRYLQSCASMPDVEPPSLTMTAMDLAELLVIKDGRSHSFVAPTVPVLLLPMVGFVVAKDFGEKDALLFTCGASEVTYSKALGLRMESPSLDDLLTVDPFETPTCTVTRVDFQEGADGGHGFVPFHRHTELPWPTALQGAAASVEVLRDLALG</sequence>
<dbReference type="Proteomes" id="UP000054935">
    <property type="component" value="Unassembled WGS sequence"/>
</dbReference>
<dbReference type="AlphaFoldDB" id="A0A0P1G1R1"/>
<accession>A0A0P1G1R1</accession>
<keyword evidence="2" id="KW-1185">Reference proteome</keyword>
<proteinExistence type="predicted"/>
<dbReference type="RefSeq" id="WP_058246127.1">
    <property type="nucleotide sequence ID" value="NZ_CYSE01000001.1"/>
</dbReference>
<dbReference type="EMBL" id="CYSE01000001">
    <property type="protein sequence ID" value="CUH75754.1"/>
    <property type="molecule type" value="Genomic_DNA"/>
</dbReference>
<reference evidence="1 2" key="1">
    <citation type="submission" date="2015-09" db="EMBL/GenBank/DDBJ databases">
        <authorList>
            <consortium name="Swine Surveillance"/>
        </authorList>
    </citation>
    <scope>NUCLEOTIDE SEQUENCE [LARGE SCALE GENOMIC DNA]</scope>
    <source>
        <strain evidence="1 2">CECT 7648</strain>
    </source>
</reference>
<evidence type="ECO:0000313" key="1">
    <source>
        <dbReference type="EMBL" id="CUH75754.1"/>
    </source>
</evidence>
<protein>
    <submittedName>
        <fullName evidence="1">Uncharacterized protein</fullName>
    </submittedName>
</protein>
<name>A0A0P1G1R1_9RHOB</name>
<organism evidence="1 2">
    <name type="scientific">Tropicibacter naphthalenivorans</name>
    <dbReference type="NCBI Taxonomy" id="441103"/>
    <lineage>
        <taxon>Bacteria</taxon>
        <taxon>Pseudomonadati</taxon>
        <taxon>Pseudomonadota</taxon>
        <taxon>Alphaproteobacteria</taxon>
        <taxon>Rhodobacterales</taxon>
        <taxon>Roseobacteraceae</taxon>
        <taxon>Tropicibacter</taxon>
    </lineage>
</organism>
<evidence type="ECO:0000313" key="2">
    <source>
        <dbReference type="Proteomes" id="UP000054935"/>
    </source>
</evidence>
<gene>
    <name evidence="1" type="ORF">TRN7648_00602</name>
</gene>
<dbReference type="STRING" id="441103.TRN7648_00602"/>